<dbReference type="PANTHER" id="PTHR42983:SF1">
    <property type="entry name" value="IRON-MOLYBDENUM PROTEIN"/>
    <property type="match status" value="1"/>
</dbReference>
<dbReference type="Gene3D" id="3.30.420.130">
    <property type="entry name" value="Dinitrogenase iron-molybdenum cofactor biosynthesis domain"/>
    <property type="match status" value="1"/>
</dbReference>
<evidence type="ECO:0000313" key="5">
    <source>
        <dbReference type="Proteomes" id="UP001231587"/>
    </source>
</evidence>
<dbReference type="InterPro" id="IPR036105">
    <property type="entry name" value="DiNase_FeMo-co_biosyn_sf"/>
</dbReference>
<evidence type="ECO:0000313" key="3">
    <source>
        <dbReference type="EMBL" id="MDQ0335498.1"/>
    </source>
</evidence>
<evidence type="ECO:0000313" key="2">
    <source>
        <dbReference type="EMBL" id="MBP1839899.1"/>
    </source>
</evidence>
<dbReference type="Proteomes" id="UP001231587">
    <property type="component" value="Unassembled WGS sequence"/>
</dbReference>
<dbReference type="Proteomes" id="UP001138672">
    <property type="component" value="Unassembled WGS sequence"/>
</dbReference>
<comment type="caution">
    <text evidence="2">The sequence shown here is derived from an EMBL/GenBank/DDBJ whole genome shotgun (WGS) entry which is preliminary data.</text>
</comment>
<dbReference type="SUPFAM" id="SSF53146">
    <property type="entry name" value="Nitrogenase accessory factor-like"/>
    <property type="match status" value="1"/>
</dbReference>
<dbReference type="EMBL" id="JAUSUU010000005">
    <property type="protein sequence ID" value="MDQ0335498.1"/>
    <property type="molecule type" value="Genomic_DNA"/>
</dbReference>
<protein>
    <submittedName>
        <fullName evidence="2">Fe-Mo cluster-binding NifX family protein</fullName>
    </submittedName>
</protein>
<proteinExistence type="predicted"/>
<feature type="domain" description="Dinitrogenase iron-molybdenum cofactor biosynthesis" evidence="1">
    <location>
        <begin position="11"/>
        <end position="101"/>
    </location>
</feature>
<evidence type="ECO:0000313" key="4">
    <source>
        <dbReference type="Proteomes" id="UP001138672"/>
    </source>
</evidence>
<evidence type="ECO:0000259" key="1">
    <source>
        <dbReference type="Pfam" id="PF02579"/>
    </source>
</evidence>
<organism evidence="2 4">
    <name type="scientific">Formosa algae</name>
    <dbReference type="NCBI Taxonomy" id="225843"/>
    <lineage>
        <taxon>Bacteria</taxon>
        <taxon>Pseudomonadati</taxon>
        <taxon>Bacteroidota</taxon>
        <taxon>Flavobacteriia</taxon>
        <taxon>Flavobacteriales</taxon>
        <taxon>Flavobacteriaceae</taxon>
        <taxon>Formosa</taxon>
    </lineage>
</organism>
<dbReference type="InterPro" id="IPR003731">
    <property type="entry name" value="Di-Nase_FeMo-co_biosynth"/>
</dbReference>
<dbReference type="Pfam" id="PF02579">
    <property type="entry name" value="Nitro_FeMo-Co"/>
    <property type="match status" value="1"/>
</dbReference>
<accession>A0A9X1CC89</accession>
<name>A0A9X1CC89_9FLAO</name>
<dbReference type="RefSeq" id="WP_057778829.1">
    <property type="nucleotide sequence ID" value="NZ_JAGGJQ010000004.1"/>
</dbReference>
<dbReference type="OrthoDB" id="280278at2"/>
<gene>
    <name evidence="2" type="ORF">J2Z56_001823</name>
    <name evidence="3" type="ORF">J2Z57_001946</name>
</gene>
<dbReference type="EMBL" id="JAGGJQ010000004">
    <property type="protein sequence ID" value="MBP1839899.1"/>
    <property type="molecule type" value="Genomic_DNA"/>
</dbReference>
<dbReference type="PANTHER" id="PTHR42983">
    <property type="entry name" value="DINITROGENASE IRON-MOLYBDENUM COFACTOR PROTEIN-RELATED"/>
    <property type="match status" value="1"/>
</dbReference>
<sequence>MRKIAIPITRDNQIESHFGRSKFYEIYLFSSNNEILDIQLLETQHKRACKSDIFNELASKGVSCLLSENIGDKAYHKFNEAGIQVIRGCSGDSSDVILKYVENQISDRGSNCVKPHKSHSNHSCHN</sequence>
<dbReference type="AlphaFoldDB" id="A0A9X1CC89"/>
<keyword evidence="5" id="KW-1185">Reference proteome</keyword>
<reference evidence="2" key="1">
    <citation type="submission" date="2021-03" db="EMBL/GenBank/DDBJ databases">
        <title>Genomic Encyclopedia of Type Strains, Phase IV (KMG-IV): sequencing the most valuable type-strain genomes for metagenomic binning, comparative biology and taxonomic classification.</title>
        <authorList>
            <person name="Goeker M."/>
        </authorList>
    </citation>
    <scope>NUCLEOTIDE SEQUENCE</scope>
    <source>
        <strain evidence="2">DSM 15523</strain>
        <strain evidence="3 5">DSM 16476</strain>
    </source>
</reference>